<reference evidence="1 3" key="1">
    <citation type="submission" date="2017-04" db="EMBL/GenBank/DDBJ databases">
        <title>Complete Genome Sequence of the Bacillus horikoshii 20a strain from Cuatro Cienegas, Coahuila, Mexico.</title>
        <authorList>
            <person name="Zarza E."/>
            <person name="Alcaraz L.D."/>
            <person name="Aguilar-Salinas B."/>
            <person name="Islas A."/>
            <person name="Olmedo-Alvarez G."/>
        </authorList>
    </citation>
    <scope>NUCLEOTIDE SEQUENCE [LARGE SCALE GENOMIC DNA]</scope>
    <source>
        <strain evidence="1 3">20a</strain>
    </source>
</reference>
<dbReference type="EMBL" id="VTEU01000002">
    <property type="protein sequence ID" value="TYS59647.1"/>
    <property type="molecule type" value="Genomic_DNA"/>
</dbReference>
<dbReference type="InterPro" id="IPR015001">
    <property type="entry name" value="DUF1850"/>
</dbReference>
<organism evidence="2 4">
    <name type="scientific">Sutcliffiella horikoshii</name>
    <dbReference type="NCBI Taxonomy" id="79883"/>
    <lineage>
        <taxon>Bacteria</taxon>
        <taxon>Bacillati</taxon>
        <taxon>Bacillota</taxon>
        <taxon>Bacilli</taxon>
        <taxon>Bacillales</taxon>
        <taxon>Bacillaceae</taxon>
        <taxon>Sutcliffiella</taxon>
    </lineage>
</organism>
<evidence type="ECO:0000313" key="3">
    <source>
        <dbReference type="Proteomes" id="UP000195573"/>
    </source>
</evidence>
<dbReference type="Proteomes" id="UP000195573">
    <property type="component" value="Chromosome"/>
</dbReference>
<name>A0A1Y0CT64_9BACI</name>
<dbReference type="AlphaFoldDB" id="A0A1Y0CT64"/>
<dbReference type="Proteomes" id="UP000323393">
    <property type="component" value="Unassembled WGS sequence"/>
</dbReference>
<protein>
    <submittedName>
        <fullName evidence="2">DUF1850 domain-containing protein</fullName>
    </submittedName>
</protein>
<dbReference type="GeneID" id="96740927"/>
<gene>
    <name evidence="1" type="ORF">B4U37_21235</name>
    <name evidence="2" type="ORF">FZC74_05705</name>
</gene>
<sequence length="175" mass="20611">MKKKVIAIILSSTTVLLLLGLFLVPFRTALVFHVQNTEQIQAFLPIDEEDTFQIIFTHSIHLTDVVEKYRVRDDRHIVQTEIIYEEFGIGMPSNAEEGEEFVYEDGKYHIRDLNNVFSSMNVRNGKTVSKNRLAWGENGEKMVWFNEYFTPGDWYNVRVEELTLWQYMKGMKIHE</sequence>
<dbReference type="Pfam" id="PF08905">
    <property type="entry name" value="DUF1850"/>
    <property type="match status" value="1"/>
</dbReference>
<reference evidence="2 4" key="2">
    <citation type="submission" date="2019-08" db="EMBL/GenBank/DDBJ databases">
        <title>Bacillus genomes from the desert of Cuatro Cienegas, Coahuila.</title>
        <authorList>
            <person name="Olmedo-Alvarez G."/>
        </authorList>
    </citation>
    <scope>NUCLEOTIDE SEQUENCE [LARGE SCALE GENOMIC DNA]</scope>
    <source>
        <strain evidence="2 4">CH88_3T</strain>
    </source>
</reference>
<dbReference type="RefSeq" id="WP_010197765.1">
    <property type="nucleotide sequence ID" value="NZ_CP020880.1"/>
</dbReference>
<accession>A0A1Y0CT64</accession>
<evidence type="ECO:0000313" key="2">
    <source>
        <dbReference type="EMBL" id="TYS59647.1"/>
    </source>
</evidence>
<dbReference type="KEGG" id="bhk:B4U37_21235"/>
<proteinExistence type="predicted"/>
<dbReference type="EMBL" id="CP020880">
    <property type="protein sequence ID" value="ART78419.1"/>
    <property type="molecule type" value="Genomic_DNA"/>
</dbReference>
<evidence type="ECO:0000313" key="4">
    <source>
        <dbReference type="Proteomes" id="UP000323393"/>
    </source>
</evidence>
<keyword evidence="3" id="KW-1185">Reference proteome</keyword>
<evidence type="ECO:0000313" key="1">
    <source>
        <dbReference type="EMBL" id="ART78419.1"/>
    </source>
</evidence>